<feature type="domain" description="Rhodopsin" evidence="8">
    <location>
        <begin position="42"/>
        <end position="292"/>
    </location>
</feature>
<organism evidence="9 10">
    <name type="scientific">Humicola insolens</name>
    <name type="common">Soft-rot fungus</name>
    <dbReference type="NCBI Taxonomy" id="85995"/>
    <lineage>
        <taxon>Eukaryota</taxon>
        <taxon>Fungi</taxon>
        <taxon>Dikarya</taxon>
        <taxon>Ascomycota</taxon>
        <taxon>Pezizomycotina</taxon>
        <taxon>Sordariomycetes</taxon>
        <taxon>Sordariomycetidae</taxon>
        <taxon>Sordariales</taxon>
        <taxon>Chaetomiaceae</taxon>
        <taxon>Mycothermus</taxon>
    </lineage>
</organism>
<reference evidence="9 10" key="1">
    <citation type="journal article" date="2024" name="Commun. Biol.">
        <title>Comparative genomic analysis of thermophilic fungi reveals convergent evolutionary adaptations and gene losses.</title>
        <authorList>
            <person name="Steindorff A.S."/>
            <person name="Aguilar-Pontes M.V."/>
            <person name="Robinson A.J."/>
            <person name="Andreopoulos B."/>
            <person name="LaButti K."/>
            <person name="Kuo A."/>
            <person name="Mondo S."/>
            <person name="Riley R."/>
            <person name="Otillar R."/>
            <person name="Haridas S."/>
            <person name="Lipzen A."/>
            <person name="Grimwood J."/>
            <person name="Schmutz J."/>
            <person name="Clum A."/>
            <person name="Reid I.D."/>
            <person name="Moisan M.C."/>
            <person name="Butler G."/>
            <person name="Nguyen T.T.M."/>
            <person name="Dewar K."/>
            <person name="Conant G."/>
            <person name="Drula E."/>
            <person name="Henrissat B."/>
            <person name="Hansel C."/>
            <person name="Singer S."/>
            <person name="Hutchinson M.I."/>
            <person name="de Vries R.P."/>
            <person name="Natvig D.O."/>
            <person name="Powell A.J."/>
            <person name="Tsang A."/>
            <person name="Grigoriev I.V."/>
        </authorList>
    </citation>
    <scope>NUCLEOTIDE SEQUENCE [LARGE SCALE GENOMIC DNA]</scope>
    <source>
        <strain evidence="9 10">CBS 620.91</strain>
    </source>
</reference>
<feature type="transmembrane region" description="Helical" evidence="7">
    <location>
        <begin position="265"/>
        <end position="287"/>
    </location>
</feature>
<dbReference type="InterPro" id="IPR049326">
    <property type="entry name" value="Rhodopsin_dom_fungi"/>
</dbReference>
<dbReference type="Pfam" id="PF20684">
    <property type="entry name" value="Fung_rhodopsin"/>
    <property type="match status" value="1"/>
</dbReference>
<comment type="subcellular location">
    <subcellularLocation>
        <location evidence="1">Membrane</location>
        <topology evidence="1">Multi-pass membrane protein</topology>
    </subcellularLocation>
</comment>
<comment type="caution">
    <text evidence="9">The sequence shown here is derived from an EMBL/GenBank/DDBJ whole genome shotgun (WGS) entry which is preliminary data.</text>
</comment>
<evidence type="ECO:0000256" key="7">
    <source>
        <dbReference type="SAM" id="Phobius"/>
    </source>
</evidence>
<feature type="transmembrane region" description="Helical" evidence="7">
    <location>
        <begin position="145"/>
        <end position="165"/>
    </location>
</feature>
<keyword evidence="10" id="KW-1185">Reference proteome</keyword>
<dbReference type="PANTHER" id="PTHR33048:SF47">
    <property type="entry name" value="INTEGRAL MEMBRANE PROTEIN-RELATED"/>
    <property type="match status" value="1"/>
</dbReference>
<feature type="transmembrane region" description="Helical" evidence="7">
    <location>
        <begin position="227"/>
        <end position="245"/>
    </location>
</feature>
<name>A0ABR3VHA4_HUMIN</name>
<feature type="transmembrane region" description="Helical" evidence="7">
    <location>
        <begin position="58"/>
        <end position="77"/>
    </location>
</feature>
<proteinExistence type="inferred from homology"/>
<dbReference type="EMBL" id="JAZGSY010000082">
    <property type="protein sequence ID" value="KAL1841245.1"/>
    <property type="molecule type" value="Genomic_DNA"/>
</dbReference>
<feature type="region of interest" description="Disordered" evidence="6">
    <location>
        <begin position="430"/>
        <end position="486"/>
    </location>
</feature>
<evidence type="ECO:0000256" key="3">
    <source>
        <dbReference type="ARBA" id="ARBA00022989"/>
    </source>
</evidence>
<feature type="transmembrane region" description="Helical" evidence="7">
    <location>
        <begin position="194"/>
        <end position="215"/>
    </location>
</feature>
<evidence type="ECO:0000256" key="6">
    <source>
        <dbReference type="SAM" id="MobiDB-lite"/>
    </source>
</evidence>
<evidence type="ECO:0000259" key="8">
    <source>
        <dbReference type="Pfam" id="PF20684"/>
    </source>
</evidence>
<evidence type="ECO:0000256" key="2">
    <source>
        <dbReference type="ARBA" id="ARBA00022692"/>
    </source>
</evidence>
<comment type="similarity">
    <text evidence="5">Belongs to the SAT4 family.</text>
</comment>
<feature type="region of interest" description="Disordered" evidence="6">
    <location>
        <begin position="314"/>
        <end position="336"/>
    </location>
</feature>
<keyword evidence="2 7" id="KW-0812">Transmembrane</keyword>
<dbReference type="Proteomes" id="UP001583172">
    <property type="component" value="Unassembled WGS sequence"/>
</dbReference>
<protein>
    <recommendedName>
        <fullName evidence="8">Rhodopsin domain-containing protein</fullName>
    </recommendedName>
</protein>
<evidence type="ECO:0000256" key="4">
    <source>
        <dbReference type="ARBA" id="ARBA00023136"/>
    </source>
</evidence>
<gene>
    <name evidence="9" type="ORF">VTJ49DRAFT_7313</name>
</gene>
<feature type="transmembrane region" description="Helical" evidence="7">
    <location>
        <begin position="27"/>
        <end position="46"/>
    </location>
</feature>
<sequence>MVSTTDPNNLVMLSTVGHLMSVEAMKAIIWTGFALCFVGFCIRSYIRWVCFRRLLPEDWIMLLALLIMGAASIWAQLRLQWVYLLEDVFNRVVPMPKTFLDHDIYMALHGILVQGILGYTGVHAVKLSFLLFFRRLGGGLLEYNIFWWIVAVFTLGSYIVCMATIDYPCMTGSLETLFLHCNNLEKSAMQWRMMIAYCTIDVVSDILILCLPIAILWRVRLTLRKKLLLGAIFSLTLLTVAVTIIRGTIHTGKVSEDGSQTQNIAWTWFWLSIQFITAYIIACLVSFRMLFVHNERNAHAAAYQQQKAALAAAAALQSPSDRPSRSGGSGSGSGQRRTFFDSLLDTFHDWEGTTRDGRDDYRLRGPVPDGHLSVDFSRFQLGDGVQGQVHHQLQQQEEERERRHETGEKKAQYYHQHQYEVFPQYHRGAESDGEWPLRGPVDEESGLRRPESARTLATASSMGVPDHAVGGRAVEQESGVLGSERW</sequence>
<evidence type="ECO:0000313" key="10">
    <source>
        <dbReference type="Proteomes" id="UP001583172"/>
    </source>
</evidence>
<evidence type="ECO:0000313" key="9">
    <source>
        <dbReference type="EMBL" id="KAL1841245.1"/>
    </source>
</evidence>
<keyword evidence="3 7" id="KW-1133">Transmembrane helix</keyword>
<dbReference type="InterPro" id="IPR052337">
    <property type="entry name" value="SAT4-like"/>
</dbReference>
<evidence type="ECO:0000256" key="5">
    <source>
        <dbReference type="ARBA" id="ARBA00038359"/>
    </source>
</evidence>
<evidence type="ECO:0000256" key="1">
    <source>
        <dbReference type="ARBA" id="ARBA00004141"/>
    </source>
</evidence>
<accession>A0ABR3VHA4</accession>
<keyword evidence="4 7" id="KW-0472">Membrane</keyword>
<dbReference type="PANTHER" id="PTHR33048">
    <property type="entry name" value="PTH11-LIKE INTEGRAL MEMBRANE PROTEIN (AFU_ORTHOLOGUE AFUA_5G11245)"/>
    <property type="match status" value="1"/>
</dbReference>
<feature type="transmembrane region" description="Helical" evidence="7">
    <location>
        <begin position="104"/>
        <end position="133"/>
    </location>
</feature>